<reference evidence="1" key="1">
    <citation type="journal article" date="2014" name="Int. J. Syst. Evol. Microbiol.">
        <title>Complete genome sequence of Corynebacterium casei LMG S-19264T (=DSM 44701T), isolated from a smear-ripened cheese.</title>
        <authorList>
            <consortium name="US DOE Joint Genome Institute (JGI-PGF)"/>
            <person name="Walter F."/>
            <person name="Albersmeier A."/>
            <person name="Kalinowski J."/>
            <person name="Ruckert C."/>
        </authorList>
    </citation>
    <scope>NUCLEOTIDE SEQUENCE</scope>
    <source>
        <strain evidence="1">CGMCC 1.12181</strain>
    </source>
</reference>
<accession>A0A917FHW1</accession>
<sequence length="81" mass="9150">MSLWGYYPPNEPLITIGADGIDSYSWGDKELEFMRCASCGCVTHYETIPELEKQKTAINFGLAREKVADVPIRYFNGAEEL</sequence>
<evidence type="ECO:0008006" key="3">
    <source>
        <dbReference type="Google" id="ProtNLM"/>
    </source>
</evidence>
<proteinExistence type="predicted"/>
<dbReference type="Proteomes" id="UP000605253">
    <property type="component" value="Unassembled WGS sequence"/>
</dbReference>
<dbReference type="EMBL" id="BMEO01000001">
    <property type="protein sequence ID" value="GGF84310.1"/>
    <property type="molecule type" value="Genomic_DNA"/>
</dbReference>
<organism evidence="1 2">
    <name type="scientific">Marinicella pacifica</name>
    <dbReference type="NCBI Taxonomy" id="1171543"/>
    <lineage>
        <taxon>Bacteria</taxon>
        <taxon>Pseudomonadati</taxon>
        <taxon>Pseudomonadota</taxon>
        <taxon>Gammaproteobacteria</taxon>
        <taxon>Lysobacterales</taxon>
        <taxon>Marinicellaceae</taxon>
        <taxon>Marinicella</taxon>
    </lineage>
</organism>
<reference evidence="1" key="2">
    <citation type="submission" date="2020-09" db="EMBL/GenBank/DDBJ databases">
        <authorList>
            <person name="Sun Q."/>
            <person name="Zhou Y."/>
        </authorList>
    </citation>
    <scope>NUCLEOTIDE SEQUENCE</scope>
    <source>
        <strain evidence="1">CGMCC 1.12181</strain>
    </source>
</reference>
<protein>
    <recommendedName>
        <fullName evidence="3">Glutathione-dependent formaldehyde-activating enzyme</fullName>
    </recommendedName>
</protein>
<gene>
    <name evidence="1" type="ORF">GCM10011365_01560</name>
</gene>
<dbReference type="AlphaFoldDB" id="A0A917FHW1"/>
<evidence type="ECO:0000313" key="2">
    <source>
        <dbReference type="Proteomes" id="UP000605253"/>
    </source>
</evidence>
<comment type="caution">
    <text evidence="1">The sequence shown here is derived from an EMBL/GenBank/DDBJ whole genome shotgun (WGS) entry which is preliminary data.</text>
</comment>
<dbReference type="Gene3D" id="2.170.150.70">
    <property type="match status" value="1"/>
</dbReference>
<name>A0A917FHW1_9GAMM</name>
<keyword evidence="2" id="KW-1185">Reference proteome</keyword>
<evidence type="ECO:0000313" key="1">
    <source>
        <dbReference type="EMBL" id="GGF84310.1"/>
    </source>
</evidence>